<protein>
    <submittedName>
        <fullName evidence="1">Uncharacterized protein</fullName>
    </submittedName>
</protein>
<dbReference type="AlphaFoldDB" id="A0A3L6QYY7"/>
<dbReference type="SUPFAM" id="SSF53756">
    <property type="entry name" value="UDP-Glycosyltransferase/glycogen phosphorylase"/>
    <property type="match status" value="1"/>
</dbReference>
<evidence type="ECO:0000313" key="2">
    <source>
        <dbReference type="Proteomes" id="UP000275267"/>
    </source>
</evidence>
<gene>
    <name evidence="1" type="ORF">C2845_PM08G19220</name>
</gene>
<comment type="caution">
    <text evidence="1">The sequence shown here is derived from an EMBL/GenBank/DDBJ whole genome shotgun (WGS) entry which is preliminary data.</text>
</comment>
<dbReference type="OrthoDB" id="5835829at2759"/>
<keyword evidence="2" id="KW-1185">Reference proteome</keyword>
<sequence>MLASLLPASVTVAALPAVPLDDLPADAPIETRMLAVVTRAMPHLRALLAELVRRGVAEFLADMFCAQALPLAADLGVPAYIVYLSNLALLSLMLHLPELNGATTCEYRDLPGPLRRPGCVPISSTPYRTAPTPAYALMWSC</sequence>
<dbReference type="Gene3D" id="3.40.50.2000">
    <property type="entry name" value="Glycogen Phosphorylase B"/>
    <property type="match status" value="1"/>
</dbReference>
<accession>A0A3L6QYY7</accession>
<dbReference type="EMBL" id="PQIB02000010">
    <property type="protein sequence ID" value="RLM91918.1"/>
    <property type="molecule type" value="Genomic_DNA"/>
</dbReference>
<reference evidence="2" key="1">
    <citation type="journal article" date="2019" name="Nat. Commun.">
        <title>The genome of broomcorn millet.</title>
        <authorList>
            <person name="Zou C."/>
            <person name="Miki D."/>
            <person name="Li D."/>
            <person name="Tang Q."/>
            <person name="Xiao L."/>
            <person name="Rajput S."/>
            <person name="Deng P."/>
            <person name="Jia W."/>
            <person name="Huang R."/>
            <person name="Zhang M."/>
            <person name="Sun Y."/>
            <person name="Hu J."/>
            <person name="Fu X."/>
            <person name="Schnable P.S."/>
            <person name="Li F."/>
            <person name="Zhang H."/>
            <person name="Feng B."/>
            <person name="Zhu X."/>
            <person name="Liu R."/>
            <person name="Schnable J.C."/>
            <person name="Zhu J.-K."/>
            <person name="Zhang H."/>
        </authorList>
    </citation>
    <scope>NUCLEOTIDE SEQUENCE [LARGE SCALE GENOMIC DNA]</scope>
</reference>
<evidence type="ECO:0000313" key="1">
    <source>
        <dbReference type="EMBL" id="RLM91918.1"/>
    </source>
</evidence>
<dbReference type="STRING" id="4540.A0A3L6QYY7"/>
<dbReference type="Proteomes" id="UP000275267">
    <property type="component" value="Unassembled WGS sequence"/>
</dbReference>
<proteinExistence type="predicted"/>
<dbReference type="PANTHER" id="PTHR48045">
    <property type="entry name" value="UDP-GLYCOSYLTRANSFERASE 72B1"/>
    <property type="match status" value="1"/>
</dbReference>
<organism evidence="1 2">
    <name type="scientific">Panicum miliaceum</name>
    <name type="common">Proso millet</name>
    <name type="synonym">Broomcorn millet</name>
    <dbReference type="NCBI Taxonomy" id="4540"/>
    <lineage>
        <taxon>Eukaryota</taxon>
        <taxon>Viridiplantae</taxon>
        <taxon>Streptophyta</taxon>
        <taxon>Embryophyta</taxon>
        <taxon>Tracheophyta</taxon>
        <taxon>Spermatophyta</taxon>
        <taxon>Magnoliopsida</taxon>
        <taxon>Liliopsida</taxon>
        <taxon>Poales</taxon>
        <taxon>Poaceae</taxon>
        <taxon>PACMAD clade</taxon>
        <taxon>Panicoideae</taxon>
        <taxon>Panicodae</taxon>
        <taxon>Paniceae</taxon>
        <taxon>Panicinae</taxon>
        <taxon>Panicum</taxon>
        <taxon>Panicum sect. Panicum</taxon>
    </lineage>
</organism>
<dbReference type="PANTHER" id="PTHR48045:SF8">
    <property type="entry name" value="GLYCOSYLTRANSFERASE"/>
    <property type="match status" value="1"/>
</dbReference>
<name>A0A3L6QYY7_PANMI</name>